<dbReference type="InterPro" id="IPR045497">
    <property type="entry name" value="DUF6438"/>
</dbReference>
<keyword evidence="3" id="KW-1185">Reference proteome</keyword>
<evidence type="ECO:0000313" key="2">
    <source>
        <dbReference type="EMBL" id="MBA5628687.1"/>
    </source>
</evidence>
<gene>
    <name evidence="2" type="ORF">HU137_02755</name>
</gene>
<proteinExistence type="predicted"/>
<comment type="caution">
    <text evidence="2">The sequence shown here is derived from an EMBL/GenBank/DDBJ whole genome shotgun (WGS) entry which is preliminary data.</text>
</comment>
<dbReference type="AlphaFoldDB" id="A0A838ZNA7"/>
<organism evidence="2 3">
    <name type="scientific">Moheibacter lacus</name>
    <dbReference type="NCBI Taxonomy" id="2745851"/>
    <lineage>
        <taxon>Bacteria</taxon>
        <taxon>Pseudomonadati</taxon>
        <taxon>Bacteroidota</taxon>
        <taxon>Flavobacteriia</taxon>
        <taxon>Flavobacteriales</taxon>
        <taxon>Weeksellaceae</taxon>
        <taxon>Moheibacter</taxon>
    </lineage>
</organism>
<sequence>MKYDIERIEYFTSVCFGTCPQFKIEMDKNRSAVYEAIRFNFSKEFGSPSPEGTFTGKINENDFDLILKKLNEMDFPALQDNYRVKYTDVQTANLKIIYDGGKEKTITDYGMMGTPELEELYQLFLALRENQNWEKVK</sequence>
<dbReference type="EMBL" id="JACDZE010000001">
    <property type="protein sequence ID" value="MBA5628687.1"/>
    <property type="molecule type" value="Genomic_DNA"/>
</dbReference>
<name>A0A838ZNA7_9FLAO</name>
<dbReference type="Pfam" id="PF20033">
    <property type="entry name" value="DUF6438"/>
    <property type="match status" value="1"/>
</dbReference>
<evidence type="ECO:0000313" key="3">
    <source>
        <dbReference type="Proteomes" id="UP000552241"/>
    </source>
</evidence>
<evidence type="ECO:0000259" key="1">
    <source>
        <dbReference type="Pfam" id="PF20033"/>
    </source>
</evidence>
<accession>A0A838ZNA7</accession>
<dbReference type="Proteomes" id="UP000552241">
    <property type="component" value="Unassembled WGS sequence"/>
</dbReference>
<protein>
    <recommendedName>
        <fullName evidence="1">DUF6438 domain-containing protein</fullName>
    </recommendedName>
</protein>
<reference evidence="2 3" key="1">
    <citation type="submission" date="2020-07" db="EMBL/GenBank/DDBJ databases">
        <title>Moheibacter lacus sp. nov., a member of the family Flavobacteriaceae isolated from freshwater lake sediment.</title>
        <authorList>
            <person name="Liu Y."/>
        </authorList>
    </citation>
    <scope>NUCLEOTIDE SEQUENCE [LARGE SCALE GENOMIC DNA]</scope>
    <source>
        <strain evidence="2 3">BDHS18</strain>
    </source>
</reference>
<feature type="domain" description="DUF6438" evidence="1">
    <location>
        <begin position="7"/>
        <end position="125"/>
    </location>
</feature>